<reference evidence="2" key="4">
    <citation type="journal article" date="2007" name="Genome Biol.">
        <title>Update of the Anopheles gambiae PEST genome assembly.</title>
        <authorList>
            <person name="Sharakhova M.V."/>
            <person name="Hammond M.P."/>
            <person name="Lobo N.F."/>
            <person name="Krzywinski J."/>
            <person name="Unger M.F."/>
            <person name="Hillenmeyer M.E."/>
            <person name="Bruggner R.V."/>
            <person name="Birney E."/>
            <person name="Collins F.H."/>
        </authorList>
    </citation>
    <scope>NUCLEOTIDE SEQUENCE</scope>
    <source>
        <strain evidence="2">PEST</strain>
    </source>
</reference>
<organism evidence="2">
    <name type="scientific">Anopheles gambiae</name>
    <name type="common">African malaria mosquito</name>
    <dbReference type="NCBI Taxonomy" id="7165"/>
    <lineage>
        <taxon>Eukaryota</taxon>
        <taxon>Metazoa</taxon>
        <taxon>Ecdysozoa</taxon>
        <taxon>Arthropoda</taxon>
        <taxon>Hexapoda</taxon>
        <taxon>Insecta</taxon>
        <taxon>Pterygota</taxon>
        <taxon>Neoptera</taxon>
        <taxon>Endopterygota</taxon>
        <taxon>Diptera</taxon>
        <taxon>Nematocera</taxon>
        <taxon>Culicoidea</taxon>
        <taxon>Culicidae</taxon>
        <taxon>Anophelinae</taxon>
        <taxon>Anopheles</taxon>
    </lineage>
</organism>
<dbReference type="AlphaFoldDB" id="Q7PYW2"/>
<feature type="signal peptide" evidence="1">
    <location>
        <begin position="1"/>
        <end position="23"/>
    </location>
</feature>
<accession>Q7PYW2</accession>
<dbReference type="InParanoid" id="Q7PYW2"/>
<sequence>MMLRTVVLCALLLLSTEYPGANGQRRYGQQDNGGLDEDQARGYGYRQGQQGALAGVGAGFGYNPYYGTQQQQYGLGAQPNLFEVVTKNTAAVFDSVNKQIGQTFNAVSRPFGAGFGFLPGMFMPGSG</sequence>
<proteinExistence type="predicted"/>
<name>Q7PYW2_ANOGA</name>
<dbReference type="STRING" id="7165.Q7PYW2"/>
<gene>
    <name evidence="2" type="ORF">AgaP_AGAP011605</name>
</gene>
<dbReference type="KEGG" id="aga:1281024"/>
<feature type="chain" id="PRO_5004292937" evidence="1">
    <location>
        <begin position="24"/>
        <end position="127"/>
    </location>
</feature>
<reference evidence="2" key="3">
    <citation type="journal article" date="2004" name="Trends Parasitol.">
        <title>The Anopheles gambiae genome: an update.</title>
        <authorList>
            <person name="Mongin E."/>
            <person name="Louis C."/>
            <person name="Holt R.A."/>
            <person name="Birney E."/>
            <person name="Collins F.H."/>
        </authorList>
    </citation>
    <scope>NUCLEOTIDE SEQUENCE</scope>
    <source>
        <strain evidence="2">PEST</strain>
    </source>
</reference>
<reference evidence="2" key="5">
    <citation type="submission" date="2011-05" db="EMBL/GenBank/DDBJ databases">
        <authorList>
            <consortium name="VectorBase"/>
        </authorList>
    </citation>
    <scope>NUCLEOTIDE SEQUENCE</scope>
    <source>
        <strain evidence="2">PEST</strain>
    </source>
</reference>
<evidence type="ECO:0000256" key="1">
    <source>
        <dbReference type="SAM" id="SignalP"/>
    </source>
</evidence>
<keyword evidence="1" id="KW-0732">Signal</keyword>
<evidence type="ECO:0000313" key="2">
    <source>
        <dbReference type="EMBL" id="EAA00613.4"/>
    </source>
</evidence>
<dbReference type="VEuPathDB" id="VectorBase:AGAP011605"/>
<dbReference type="PaxDb" id="7165-AGAP011605-PA"/>
<dbReference type="EMBL" id="AAAB01008986">
    <property type="protein sequence ID" value="EAA00613.4"/>
    <property type="molecule type" value="Genomic_DNA"/>
</dbReference>
<protein>
    <submittedName>
        <fullName evidence="2">AGAP011605-PA</fullName>
    </submittedName>
</protein>
<feature type="non-terminal residue" evidence="2">
    <location>
        <position position="127"/>
    </location>
</feature>
<reference evidence="2" key="2">
    <citation type="submission" date="2002-03" db="EMBL/GenBank/DDBJ databases">
        <authorList>
            <consortium name="The Anopheles Genome Sequencing Consortium"/>
        </authorList>
    </citation>
    <scope>NUCLEOTIDE SEQUENCE</scope>
    <source>
        <strain evidence="2">PEST</strain>
    </source>
</reference>
<comment type="caution">
    <text evidence="2">The sequence shown here is derived from an EMBL/GenBank/DDBJ whole genome shotgun (WGS) entry which is preliminary data.</text>
</comment>
<reference evidence="2" key="1">
    <citation type="journal article" date="2002" name="Science">
        <title>The genome sequence of the malaria mosquito Anopheles gambiae.</title>
        <authorList>
            <person name="Holt R.A."/>
            <person name="Subramanian G.M."/>
            <person name="Halpern A."/>
            <person name="Sutton G.G."/>
            <person name="Charlab R."/>
            <person name="Nusskern D.R."/>
            <person name="Wincker P."/>
            <person name="Clark A.G."/>
            <person name="Ribeiro J.M."/>
            <person name="Wides R."/>
            <person name="Salzberg S.L."/>
            <person name="Loftus B."/>
            <person name="Yandell M."/>
            <person name="Majoros W.H."/>
            <person name="Rusch D.B."/>
            <person name="Lai Z."/>
            <person name="Kraft C.L."/>
            <person name="Abril J.F."/>
            <person name="Anthouard V."/>
            <person name="Arensburger P."/>
            <person name="Atkinson P.W."/>
            <person name="Baden H."/>
            <person name="de Berardinis V."/>
            <person name="Baldwin D."/>
            <person name="Benes V."/>
            <person name="Biedler J."/>
            <person name="Blass C."/>
            <person name="Bolanos R."/>
            <person name="Boscus D."/>
            <person name="Barnstead M."/>
            <person name="Cai S."/>
            <person name="Center A."/>
            <person name="Chaturverdi K."/>
            <person name="Christophides G.K."/>
            <person name="Chrystal M.A."/>
            <person name="Clamp M."/>
            <person name="Cravchik A."/>
            <person name="Curwen V."/>
            <person name="Dana A."/>
            <person name="Delcher A."/>
            <person name="Dew I."/>
            <person name="Evans C.A."/>
            <person name="Flanigan M."/>
            <person name="Grundschober-Freimoser A."/>
            <person name="Friedli L."/>
            <person name="Gu Z."/>
            <person name="Guan P."/>
            <person name="Guigo R."/>
            <person name="Hillenmeyer M.E."/>
            <person name="Hladun S.L."/>
            <person name="Hogan J.R."/>
            <person name="Hong Y.S."/>
            <person name="Hoover J."/>
            <person name="Jaillon O."/>
            <person name="Ke Z."/>
            <person name="Kodira C."/>
            <person name="Kokoza E."/>
            <person name="Koutsos A."/>
            <person name="Letunic I."/>
            <person name="Levitsky A."/>
            <person name="Liang Y."/>
            <person name="Lin J.J."/>
            <person name="Lobo N.F."/>
            <person name="Lopez J.R."/>
            <person name="Malek J.A."/>
            <person name="McIntosh T.C."/>
            <person name="Meister S."/>
            <person name="Miller J."/>
            <person name="Mobarry C."/>
            <person name="Mongin E."/>
            <person name="Murphy S.D."/>
            <person name="O'Brochta D.A."/>
            <person name="Pfannkoch C."/>
            <person name="Qi R."/>
            <person name="Regier M.A."/>
            <person name="Remington K."/>
            <person name="Shao H."/>
            <person name="Sharakhova M.V."/>
            <person name="Sitter C.D."/>
            <person name="Shetty J."/>
            <person name="Smith T.J."/>
            <person name="Strong R."/>
            <person name="Sun J."/>
            <person name="Thomasova D."/>
            <person name="Ton L.Q."/>
            <person name="Topalis P."/>
            <person name="Tu Z."/>
            <person name="Unger M.F."/>
            <person name="Walenz B."/>
            <person name="Wang A."/>
            <person name="Wang J."/>
            <person name="Wang M."/>
            <person name="Wang X."/>
            <person name="Woodford K.J."/>
            <person name="Wortman J.R."/>
            <person name="Wu M."/>
            <person name="Yao A."/>
            <person name="Zdobnov E.M."/>
            <person name="Zhang H."/>
            <person name="Zhao Q."/>
            <person name="Zhao S."/>
            <person name="Zhu S.C."/>
            <person name="Zhimulev I."/>
            <person name="Coluzzi M."/>
            <person name="della Torre A."/>
            <person name="Roth C.W."/>
            <person name="Louis C."/>
            <person name="Kalush F."/>
            <person name="Mural R.J."/>
            <person name="Myers E.W."/>
            <person name="Adams M.D."/>
            <person name="Smith H.O."/>
            <person name="Broder S."/>
            <person name="Gardner M.J."/>
            <person name="Fraser C.M."/>
            <person name="Birney E."/>
            <person name="Bork P."/>
            <person name="Brey P.T."/>
            <person name="Venter J.C."/>
            <person name="Weissenbach J."/>
            <person name="Kafatos F.C."/>
            <person name="Collins F.H."/>
            <person name="Hoffman S.L."/>
        </authorList>
    </citation>
    <scope>NUCLEOTIDE SEQUENCE [LARGE SCALE GENOMIC DNA]</scope>
    <source>
        <strain evidence="2">PEST</strain>
    </source>
</reference>
<dbReference type="VEuPathDB" id="VectorBase:AGAMI1_000100"/>